<dbReference type="RefSeq" id="WP_243068992.1">
    <property type="nucleotide sequence ID" value="NZ_JAIVFP010000002.1"/>
</dbReference>
<evidence type="ECO:0000313" key="2">
    <source>
        <dbReference type="EMBL" id="MCI4684963.1"/>
    </source>
</evidence>
<name>A0ABS9ZBE0_9HYPH</name>
<dbReference type="Pfam" id="PF05621">
    <property type="entry name" value="TniB"/>
    <property type="match status" value="1"/>
</dbReference>
<organism evidence="2 3">
    <name type="scientific">Candidatus Rhodoblastus alkanivorans</name>
    <dbReference type="NCBI Taxonomy" id="2954117"/>
    <lineage>
        <taxon>Bacteria</taxon>
        <taxon>Pseudomonadati</taxon>
        <taxon>Pseudomonadota</taxon>
        <taxon>Alphaproteobacteria</taxon>
        <taxon>Hyphomicrobiales</taxon>
        <taxon>Rhodoblastaceae</taxon>
        <taxon>Rhodoblastus</taxon>
    </lineage>
</organism>
<protein>
    <submittedName>
        <fullName evidence="2">TniB family NTP-binding protein</fullName>
    </submittedName>
</protein>
<accession>A0ABS9ZBE0</accession>
<proteinExistence type="predicted"/>
<evidence type="ECO:0000259" key="1">
    <source>
        <dbReference type="SMART" id="SM00382"/>
    </source>
</evidence>
<keyword evidence="3" id="KW-1185">Reference proteome</keyword>
<dbReference type="InterPro" id="IPR027417">
    <property type="entry name" value="P-loop_NTPase"/>
</dbReference>
<feature type="domain" description="AAA+ ATPase" evidence="1">
    <location>
        <begin position="55"/>
        <end position="250"/>
    </location>
</feature>
<dbReference type="Gene3D" id="3.40.50.300">
    <property type="entry name" value="P-loop containing nucleotide triphosphate hydrolases"/>
    <property type="match status" value="1"/>
</dbReference>
<dbReference type="SUPFAM" id="SSF52540">
    <property type="entry name" value="P-loop containing nucleoside triphosphate hydrolases"/>
    <property type="match status" value="1"/>
</dbReference>
<evidence type="ECO:0000313" key="3">
    <source>
        <dbReference type="Proteomes" id="UP001139104"/>
    </source>
</evidence>
<gene>
    <name evidence="2" type="ORF">K2U94_19685</name>
</gene>
<dbReference type="EMBL" id="JAIVFP010000002">
    <property type="protein sequence ID" value="MCI4684963.1"/>
    <property type="molecule type" value="Genomic_DNA"/>
</dbReference>
<dbReference type="Proteomes" id="UP001139104">
    <property type="component" value="Unassembled WGS sequence"/>
</dbReference>
<dbReference type="SMART" id="SM00382">
    <property type="entry name" value="AAA"/>
    <property type="match status" value="1"/>
</dbReference>
<sequence length="292" mass="32576">MLKPSHLTDEAANVLLGTPDERVYHIQSKRWIAYPKGVQILDQLSKMLKHPRTTRMPSLIVYGDSGMGKSMLVDKFMADCATGTGTDRAPNPNKVLVVELSGRPTERRLFSQILDAVDAPHSPRASIVDVERGAINILRDIGVQILVIDEIHNILAGSWREQRIVLNTLKFLSNELKVSLVCFGILEARDAINGDVQLARRFDAVTLPRWTAGKEFEQLVLAIVRNLPLREPSVLTVKGLRCVLQLSGGVSSRIFRMLNDLAIQAIETGEERITDMSIEKYKPVSENEVAFQ</sequence>
<dbReference type="InterPro" id="IPR008868">
    <property type="entry name" value="TniB"/>
</dbReference>
<reference evidence="2" key="1">
    <citation type="journal article" date="2022" name="ISME J.">
        <title>Identification of active gaseous-alkane degraders at natural gas seeps.</title>
        <authorList>
            <person name="Farhan Ul Haque M."/>
            <person name="Hernandez M."/>
            <person name="Crombie A.T."/>
            <person name="Murrell J.C."/>
        </authorList>
    </citation>
    <scope>NUCLEOTIDE SEQUENCE</scope>
    <source>
        <strain evidence="2">PC2</strain>
    </source>
</reference>
<comment type="caution">
    <text evidence="2">The sequence shown here is derived from an EMBL/GenBank/DDBJ whole genome shotgun (WGS) entry which is preliminary data.</text>
</comment>
<dbReference type="InterPro" id="IPR003593">
    <property type="entry name" value="AAA+_ATPase"/>
</dbReference>